<dbReference type="PANTHER" id="PTHR43396">
    <property type="entry name" value="FLAVOHEMOPROTEIN"/>
    <property type="match status" value="1"/>
</dbReference>
<evidence type="ECO:0000256" key="14">
    <source>
        <dbReference type="ARBA" id="ARBA00048649"/>
    </source>
</evidence>
<gene>
    <name evidence="19" type="ORF">BGW36DRAFT_428439</name>
</gene>
<reference evidence="19" key="1">
    <citation type="submission" date="2021-12" db="EMBL/GenBank/DDBJ databases">
        <title>Convergent genome expansion in fungi linked to evolution of root-endophyte symbiosis.</title>
        <authorList>
            <consortium name="DOE Joint Genome Institute"/>
            <person name="Ke Y.-H."/>
            <person name="Bonito G."/>
            <person name="Liao H.-L."/>
            <person name="Looney B."/>
            <person name="Rojas-Flechas A."/>
            <person name="Nash J."/>
            <person name="Hameed K."/>
            <person name="Schadt C."/>
            <person name="Martin F."/>
            <person name="Crous P.W."/>
            <person name="Miettinen O."/>
            <person name="Magnuson J.K."/>
            <person name="Labbe J."/>
            <person name="Jacobson D."/>
            <person name="Doktycz M.J."/>
            <person name="Veneault-Fourrey C."/>
            <person name="Kuo A."/>
            <person name="Mondo S."/>
            <person name="Calhoun S."/>
            <person name="Riley R."/>
            <person name="Ohm R."/>
            <person name="LaButti K."/>
            <person name="Andreopoulos B."/>
            <person name="Pangilinan J."/>
            <person name="Nolan M."/>
            <person name="Tritt A."/>
            <person name="Clum A."/>
            <person name="Lipzen A."/>
            <person name="Daum C."/>
            <person name="Barry K."/>
            <person name="Grigoriev I.V."/>
            <person name="Vilgalys R."/>
        </authorList>
    </citation>
    <scope>NUCLEOTIDE SEQUENCE</scope>
    <source>
        <strain evidence="19">PMI_201</strain>
    </source>
</reference>
<dbReference type="NCBIfam" id="NF009805">
    <property type="entry name" value="PRK13289.1"/>
    <property type="match status" value="1"/>
</dbReference>
<keyword evidence="8" id="KW-0479">Metal-binding</keyword>
<evidence type="ECO:0000256" key="11">
    <source>
        <dbReference type="ARBA" id="ARBA00023002"/>
    </source>
</evidence>
<keyword evidence="5" id="KW-0216">Detoxification</keyword>
<dbReference type="SUPFAM" id="SSF63380">
    <property type="entry name" value="Riboflavin synthase domain-like"/>
    <property type="match status" value="1"/>
</dbReference>
<evidence type="ECO:0000256" key="7">
    <source>
        <dbReference type="ARBA" id="ARBA00022630"/>
    </source>
</evidence>
<dbReference type="InterPro" id="IPR039261">
    <property type="entry name" value="FNR_nucleotide-bd"/>
</dbReference>
<dbReference type="GO" id="GO:0020037">
    <property type="term" value="F:heme binding"/>
    <property type="evidence" value="ECO:0007669"/>
    <property type="project" value="InterPro"/>
</dbReference>
<dbReference type="GeneID" id="70250836"/>
<evidence type="ECO:0000256" key="13">
    <source>
        <dbReference type="ARBA" id="ARBA00023027"/>
    </source>
</evidence>
<evidence type="ECO:0000256" key="3">
    <source>
        <dbReference type="ARBA" id="ARBA00006401"/>
    </source>
</evidence>
<evidence type="ECO:0000256" key="10">
    <source>
        <dbReference type="ARBA" id="ARBA00022857"/>
    </source>
</evidence>
<dbReference type="AlphaFoldDB" id="A0AAD4KPF5"/>
<dbReference type="SUPFAM" id="SSF46458">
    <property type="entry name" value="Globin-like"/>
    <property type="match status" value="1"/>
</dbReference>
<evidence type="ECO:0000256" key="12">
    <source>
        <dbReference type="ARBA" id="ARBA00023004"/>
    </source>
</evidence>
<dbReference type="GO" id="GO:0071500">
    <property type="term" value="P:cellular response to nitrosative stress"/>
    <property type="evidence" value="ECO:0007669"/>
    <property type="project" value="TreeGrafter"/>
</dbReference>
<dbReference type="SUPFAM" id="SSF52343">
    <property type="entry name" value="Ferredoxin reductase-like, C-terminal NADP-linked domain"/>
    <property type="match status" value="1"/>
</dbReference>
<evidence type="ECO:0000256" key="5">
    <source>
        <dbReference type="ARBA" id="ARBA00022575"/>
    </source>
</evidence>
<organism evidence="19 20">
    <name type="scientific">Talaromyces proteolyticus</name>
    <dbReference type="NCBI Taxonomy" id="1131652"/>
    <lineage>
        <taxon>Eukaryota</taxon>
        <taxon>Fungi</taxon>
        <taxon>Dikarya</taxon>
        <taxon>Ascomycota</taxon>
        <taxon>Pezizomycotina</taxon>
        <taxon>Eurotiomycetes</taxon>
        <taxon>Eurotiomycetidae</taxon>
        <taxon>Eurotiales</taxon>
        <taxon>Trichocomaceae</taxon>
        <taxon>Talaromyces</taxon>
        <taxon>Talaromyces sect. Bacilispori</taxon>
    </lineage>
</organism>
<dbReference type="CDD" id="cd06184">
    <property type="entry name" value="flavohem_like_fad_nad_binding"/>
    <property type="match status" value="1"/>
</dbReference>
<comment type="catalytic activity">
    <reaction evidence="14">
        <text>2 nitric oxide + NADH + 2 O2 = 2 nitrate + NAD(+) + H(+)</text>
        <dbReference type="Rhea" id="RHEA:19469"/>
        <dbReference type="ChEBI" id="CHEBI:15378"/>
        <dbReference type="ChEBI" id="CHEBI:15379"/>
        <dbReference type="ChEBI" id="CHEBI:16480"/>
        <dbReference type="ChEBI" id="CHEBI:17632"/>
        <dbReference type="ChEBI" id="CHEBI:57540"/>
        <dbReference type="ChEBI" id="CHEBI:57945"/>
        <dbReference type="EC" id="1.14.12.17"/>
    </reaction>
</comment>
<dbReference type="InterPro" id="IPR009050">
    <property type="entry name" value="Globin-like_sf"/>
</dbReference>
<dbReference type="Pfam" id="PF00175">
    <property type="entry name" value="NAD_binding_1"/>
    <property type="match status" value="1"/>
</dbReference>
<sequence>MTPEQIKIISQTVPVVQQYGGTITTVFYKNMLHAHPELKTVFNSTNQKTGHQAKALAAALYAYAANIENLDVLGPALELICQKHASLYITPEQYRIVGKFLLQAMQEVLGDVFTPQVQDAWGSAYWQLANLMITKESSLYEQNSDWKTWRDFRIARIEPESTEIKSFYLEPVDGKPLPKFTPGQYISIRLYVPRLNYTQDRQYSLSDKPNPRYYRISVKREDGLSPKLSGPEDTSGYVSYLLHDMEVGKVVQLSHPRGDFFLQNIDATHPVVLIAAGVGITPLLSMFVQIVENLVKVNRKVHLIHAARDTASRAFKDAIQKVGRGYPTVKTTFFIERPEDSHLGCTRIGRVDLQRLHAQNDLFLDNHETEYYICGPPPFMQSLRDSLLTLGVDKRRIKMELFGTGGPDVATDNRPQANL</sequence>
<dbReference type="InterPro" id="IPR012292">
    <property type="entry name" value="Globin/Proto"/>
</dbReference>
<protein>
    <recommendedName>
        <fullName evidence="4">nitric oxide dioxygenase</fullName>
        <ecNumber evidence="4">1.14.12.17</ecNumber>
    </recommendedName>
</protein>
<feature type="domain" description="FAD-binding FR-type" evidence="18">
    <location>
        <begin position="147"/>
        <end position="263"/>
    </location>
</feature>
<proteinExistence type="inferred from homology"/>
<dbReference type="GO" id="GO:0009636">
    <property type="term" value="P:response to toxic substance"/>
    <property type="evidence" value="ECO:0007669"/>
    <property type="project" value="UniProtKB-KW"/>
</dbReference>
<dbReference type="EC" id="1.14.12.17" evidence="4"/>
<keyword evidence="6" id="KW-0349">Heme</keyword>
<dbReference type="Proteomes" id="UP001201262">
    <property type="component" value="Unassembled WGS sequence"/>
</dbReference>
<dbReference type="GO" id="GO:0046210">
    <property type="term" value="P:nitric oxide catabolic process"/>
    <property type="evidence" value="ECO:0007669"/>
    <property type="project" value="TreeGrafter"/>
</dbReference>
<name>A0AAD4KPF5_9EURO</name>
<keyword evidence="9" id="KW-0274">FAD</keyword>
<dbReference type="InterPro" id="IPR017938">
    <property type="entry name" value="Riboflavin_synthase-like_b-brl"/>
</dbReference>
<evidence type="ECO:0000256" key="8">
    <source>
        <dbReference type="ARBA" id="ARBA00022723"/>
    </source>
</evidence>
<dbReference type="PANTHER" id="PTHR43396:SF3">
    <property type="entry name" value="FLAVOHEMOPROTEIN"/>
    <property type="match status" value="1"/>
</dbReference>
<dbReference type="FunFam" id="1.10.490.10:FF:000003">
    <property type="entry name" value="Flavohemoprotein"/>
    <property type="match status" value="1"/>
</dbReference>
<comment type="cofactor">
    <cofactor evidence="1">
        <name>heme b</name>
        <dbReference type="ChEBI" id="CHEBI:60344"/>
    </cofactor>
</comment>
<dbReference type="RefSeq" id="XP_046071366.1">
    <property type="nucleotide sequence ID" value="XM_046220549.1"/>
</dbReference>
<keyword evidence="7" id="KW-0285">Flavoprotein</keyword>
<evidence type="ECO:0000256" key="6">
    <source>
        <dbReference type="ARBA" id="ARBA00022617"/>
    </source>
</evidence>
<comment type="catalytic activity">
    <reaction evidence="15">
        <text>2 nitric oxide + NADPH + 2 O2 = 2 nitrate + NADP(+) + H(+)</text>
        <dbReference type="Rhea" id="RHEA:19465"/>
        <dbReference type="ChEBI" id="CHEBI:15378"/>
        <dbReference type="ChEBI" id="CHEBI:15379"/>
        <dbReference type="ChEBI" id="CHEBI:16480"/>
        <dbReference type="ChEBI" id="CHEBI:17632"/>
        <dbReference type="ChEBI" id="CHEBI:57783"/>
        <dbReference type="ChEBI" id="CHEBI:58349"/>
        <dbReference type="EC" id="1.14.12.17"/>
    </reaction>
</comment>
<evidence type="ECO:0000256" key="4">
    <source>
        <dbReference type="ARBA" id="ARBA00012229"/>
    </source>
</evidence>
<evidence type="ECO:0000256" key="2">
    <source>
        <dbReference type="ARBA" id="ARBA00001974"/>
    </source>
</evidence>
<comment type="similarity">
    <text evidence="3">In the C-terminal section; belongs to the flavoprotein pyridine nucleotide cytochrome reductase family.</text>
</comment>
<feature type="domain" description="Globin" evidence="17">
    <location>
        <begin position="1"/>
        <end position="137"/>
    </location>
</feature>
<dbReference type="PROSITE" id="PS51384">
    <property type="entry name" value="FAD_FR"/>
    <property type="match status" value="1"/>
</dbReference>
<keyword evidence="20" id="KW-1185">Reference proteome</keyword>
<keyword evidence="12" id="KW-0408">Iron</keyword>
<keyword evidence="13" id="KW-0520">NAD</keyword>
<dbReference type="Gene3D" id="1.10.490.10">
    <property type="entry name" value="Globins"/>
    <property type="match status" value="1"/>
</dbReference>
<dbReference type="Gene3D" id="3.40.50.80">
    <property type="entry name" value="Nucleotide-binding domain of ferredoxin-NADP reductase (FNR) module"/>
    <property type="match status" value="1"/>
</dbReference>
<dbReference type="GO" id="GO:0019825">
    <property type="term" value="F:oxygen binding"/>
    <property type="evidence" value="ECO:0007669"/>
    <property type="project" value="InterPro"/>
</dbReference>
<dbReference type="Gene3D" id="2.40.30.10">
    <property type="entry name" value="Translation factors"/>
    <property type="match status" value="1"/>
</dbReference>
<dbReference type="InterPro" id="IPR017927">
    <property type="entry name" value="FAD-bd_FR_type"/>
</dbReference>
<keyword evidence="11" id="KW-0560">Oxidoreductase</keyword>
<dbReference type="GO" id="GO:0071949">
    <property type="term" value="F:FAD binding"/>
    <property type="evidence" value="ECO:0007669"/>
    <property type="project" value="TreeGrafter"/>
</dbReference>
<dbReference type="EMBL" id="JAJTJA010000007">
    <property type="protein sequence ID" value="KAH8696429.1"/>
    <property type="molecule type" value="Genomic_DNA"/>
</dbReference>
<dbReference type="InterPro" id="IPR001709">
    <property type="entry name" value="Flavoprot_Pyr_Nucl_cyt_Rdtase"/>
</dbReference>
<accession>A0AAD4KPF5</accession>
<evidence type="ECO:0000256" key="9">
    <source>
        <dbReference type="ARBA" id="ARBA00022827"/>
    </source>
</evidence>
<dbReference type="InterPro" id="IPR001433">
    <property type="entry name" value="OxRdtase_FAD/NAD-bd"/>
</dbReference>
<dbReference type="GO" id="GO:0008941">
    <property type="term" value="F:nitric oxide dioxygenase NAD(P)H activity"/>
    <property type="evidence" value="ECO:0007669"/>
    <property type="project" value="UniProtKB-EC"/>
</dbReference>
<evidence type="ECO:0000256" key="15">
    <source>
        <dbReference type="ARBA" id="ARBA00049433"/>
    </source>
</evidence>
<dbReference type="FunFam" id="3.40.50.80:FF:000010">
    <property type="entry name" value="Flavohemoprotein"/>
    <property type="match status" value="1"/>
</dbReference>
<dbReference type="GO" id="GO:0046872">
    <property type="term" value="F:metal ion binding"/>
    <property type="evidence" value="ECO:0007669"/>
    <property type="project" value="UniProtKB-KW"/>
</dbReference>
<comment type="function">
    <text evidence="16">In the presence of oxygen and NADH, it has NADH oxidase activity, which leads to the generation of superoxide and H(2)O(2). Under anaerobic conditions, it also exhibits nitric oxide reductase and FAD reductase activities. However, all these reactions are much lower than NOD activity.</text>
</comment>
<dbReference type="PROSITE" id="PS01033">
    <property type="entry name" value="GLOBIN"/>
    <property type="match status" value="1"/>
</dbReference>
<evidence type="ECO:0000313" key="20">
    <source>
        <dbReference type="Proteomes" id="UP001201262"/>
    </source>
</evidence>
<evidence type="ECO:0000259" key="18">
    <source>
        <dbReference type="PROSITE" id="PS51384"/>
    </source>
</evidence>
<dbReference type="PRINTS" id="PR00371">
    <property type="entry name" value="FPNCR"/>
</dbReference>
<evidence type="ECO:0000256" key="16">
    <source>
        <dbReference type="ARBA" id="ARBA00056398"/>
    </source>
</evidence>
<dbReference type="InterPro" id="IPR000971">
    <property type="entry name" value="Globin"/>
</dbReference>
<evidence type="ECO:0000256" key="1">
    <source>
        <dbReference type="ARBA" id="ARBA00001970"/>
    </source>
</evidence>
<comment type="cofactor">
    <cofactor evidence="2">
        <name>FAD</name>
        <dbReference type="ChEBI" id="CHEBI:57692"/>
    </cofactor>
</comment>
<keyword evidence="10" id="KW-0521">NADP</keyword>
<dbReference type="Pfam" id="PF00042">
    <property type="entry name" value="Globin"/>
    <property type="match status" value="1"/>
</dbReference>
<comment type="caution">
    <text evidence="19">The sequence shown here is derived from an EMBL/GenBank/DDBJ whole genome shotgun (WGS) entry which is preliminary data.</text>
</comment>
<evidence type="ECO:0000313" key="19">
    <source>
        <dbReference type="EMBL" id="KAH8696429.1"/>
    </source>
</evidence>
<dbReference type="CDD" id="cd08922">
    <property type="entry name" value="FHb-globin"/>
    <property type="match status" value="1"/>
</dbReference>
<evidence type="ECO:0000259" key="17">
    <source>
        <dbReference type="PROSITE" id="PS01033"/>
    </source>
</evidence>
<dbReference type="FunFam" id="2.40.30.10:FF:000034">
    <property type="entry name" value="Flavohemoprotein"/>
    <property type="match status" value="1"/>
</dbReference>